<gene>
    <name evidence="13" type="ORF">AVDCRST_MAG67-4344</name>
</gene>
<accession>A0A6J4TTN1</accession>
<evidence type="ECO:0000256" key="3">
    <source>
        <dbReference type="ARBA" id="ARBA00022490"/>
    </source>
</evidence>
<feature type="domain" description="DNA polymerase III beta sliding clamp C-terminal" evidence="12">
    <location>
        <begin position="250"/>
        <end position="369"/>
    </location>
</feature>
<evidence type="ECO:0000259" key="11">
    <source>
        <dbReference type="Pfam" id="PF02767"/>
    </source>
</evidence>
<name>A0A6J4TTN1_9ACTN</name>
<protein>
    <recommendedName>
        <fullName evidence="9">Beta sliding clamp</fullName>
    </recommendedName>
</protein>
<comment type="subunit">
    <text evidence="9">Forms a ring-shaped head-to-tail homodimer around DNA.</text>
</comment>
<evidence type="ECO:0000256" key="8">
    <source>
        <dbReference type="ARBA" id="ARBA00023125"/>
    </source>
</evidence>
<dbReference type="Pfam" id="PF00712">
    <property type="entry name" value="DNA_pol3_beta"/>
    <property type="match status" value="1"/>
</dbReference>
<reference evidence="13" key="1">
    <citation type="submission" date="2020-02" db="EMBL/GenBank/DDBJ databases">
        <authorList>
            <person name="Meier V. D."/>
        </authorList>
    </citation>
    <scope>NUCLEOTIDE SEQUENCE</scope>
    <source>
        <strain evidence="13">AVDCRST_MAG67</strain>
    </source>
</reference>
<dbReference type="PANTHER" id="PTHR30478">
    <property type="entry name" value="DNA POLYMERASE III SUBUNIT BETA"/>
    <property type="match status" value="1"/>
</dbReference>
<keyword evidence="3 9" id="KW-0963">Cytoplasm</keyword>
<dbReference type="CDD" id="cd00140">
    <property type="entry name" value="beta_clamp"/>
    <property type="match status" value="1"/>
</dbReference>
<feature type="domain" description="DNA polymerase III beta sliding clamp N-terminal" evidence="10">
    <location>
        <begin position="1"/>
        <end position="120"/>
    </location>
</feature>
<evidence type="ECO:0000256" key="9">
    <source>
        <dbReference type="PIRNR" id="PIRNR000804"/>
    </source>
</evidence>
<dbReference type="InterPro" id="IPR001001">
    <property type="entry name" value="DNA_polIII_beta"/>
</dbReference>
<dbReference type="AlphaFoldDB" id="A0A6J4TTN1"/>
<dbReference type="GO" id="GO:0005737">
    <property type="term" value="C:cytoplasm"/>
    <property type="evidence" value="ECO:0007669"/>
    <property type="project" value="UniProtKB-SubCell"/>
</dbReference>
<keyword evidence="4 9" id="KW-0808">Transferase</keyword>
<comment type="similarity">
    <text evidence="2 9">Belongs to the beta sliding clamp family.</text>
</comment>
<evidence type="ECO:0000259" key="10">
    <source>
        <dbReference type="Pfam" id="PF00712"/>
    </source>
</evidence>
<dbReference type="Gene3D" id="3.70.10.10">
    <property type="match status" value="1"/>
</dbReference>
<dbReference type="GO" id="GO:0009360">
    <property type="term" value="C:DNA polymerase III complex"/>
    <property type="evidence" value="ECO:0007669"/>
    <property type="project" value="InterPro"/>
</dbReference>
<dbReference type="GO" id="GO:0008408">
    <property type="term" value="F:3'-5' exonuclease activity"/>
    <property type="evidence" value="ECO:0007669"/>
    <property type="project" value="InterPro"/>
</dbReference>
<dbReference type="InterPro" id="IPR022637">
    <property type="entry name" value="DNA_polIII_beta_cen"/>
</dbReference>
<dbReference type="SMART" id="SM00480">
    <property type="entry name" value="POL3Bc"/>
    <property type="match status" value="1"/>
</dbReference>
<organism evidence="13">
    <name type="scientific">uncultured Solirubrobacteraceae bacterium</name>
    <dbReference type="NCBI Taxonomy" id="1162706"/>
    <lineage>
        <taxon>Bacteria</taxon>
        <taxon>Bacillati</taxon>
        <taxon>Actinomycetota</taxon>
        <taxon>Thermoleophilia</taxon>
        <taxon>Solirubrobacterales</taxon>
        <taxon>Solirubrobacteraceae</taxon>
        <taxon>environmental samples</taxon>
    </lineage>
</organism>
<dbReference type="Pfam" id="PF02768">
    <property type="entry name" value="DNA_pol3_beta_3"/>
    <property type="match status" value="1"/>
</dbReference>
<dbReference type="PIRSF" id="PIRSF000804">
    <property type="entry name" value="DNA_pol_III_b"/>
    <property type="match status" value="1"/>
</dbReference>
<keyword evidence="7 9" id="KW-0239">DNA-directed DNA polymerase</keyword>
<feature type="domain" description="DNA polymerase III beta sliding clamp central" evidence="11">
    <location>
        <begin position="130"/>
        <end position="248"/>
    </location>
</feature>
<keyword evidence="5 9" id="KW-0548">Nucleotidyltransferase</keyword>
<keyword evidence="6 9" id="KW-0235">DNA replication</keyword>
<comment type="subcellular location">
    <subcellularLocation>
        <location evidence="1 9">Cytoplasm</location>
    </subcellularLocation>
</comment>
<evidence type="ECO:0000256" key="6">
    <source>
        <dbReference type="ARBA" id="ARBA00022705"/>
    </source>
</evidence>
<comment type="function">
    <text evidence="9">Confers DNA tethering and processivity to DNA polymerases and other proteins. Acts as a clamp, forming a ring around DNA (a reaction catalyzed by the clamp-loading complex) which diffuses in an ATP-independent manner freely and bidirectionally along dsDNA. Initially characterized for its ability to contact the catalytic subunit of DNA polymerase III (Pol III), a complex, multichain enzyme responsible for most of the replicative synthesis in bacteria; Pol III exhibits 3'-5' exonuclease proofreading activity. The beta chain is required for initiation of replication as well as for processivity of DNA replication.</text>
</comment>
<evidence type="ECO:0000259" key="12">
    <source>
        <dbReference type="Pfam" id="PF02768"/>
    </source>
</evidence>
<dbReference type="InterPro" id="IPR046938">
    <property type="entry name" value="DNA_clamp_sf"/>
</dbReference>
<proteinExistence type="inferred from homology"/>
<evidence type="ECO:0000256" key="4">
    <source>
        <dbReference type="ARBA" id="ARBA00022679"/>
    </source>
</evidence>
<sequence>MKFSTSCADLLAQLGVVSRVASTRSAVQALSGVQLNATSTGAELRATDMEVGLRVPLEADVEREGAVVLPARLMLEVARSLPGDAASFELRPAEQDVEVVSGSARFHIRTLRGEDFPPLPEPGGENVVDVPAHAFVETINRVARSASRDETRPILTGILVSASGDELRMVATDSYRLSVKETKLDAPLEGGFEANVPARALQELARIAQAGGATQSDSLTVSVRSNQIVFEIGGDVLSSRLIDGQFPNYRQLLPEAYEHELTLASAELAEVVRRISLMAQKNAPLRLAFREGELTVSAQTPDVGEASEAMPVPFAGEAFEIGFNPEFLRDGLESAADGDLVLKLISPLRPGLIESADGSGFLYLIMPIRLNV</sequence>
<dbReference type="NCBIfam" id="TIGR00663">
    <property type="entry name" value="dnan"/>
    <property type="match status" value="1"/>
</dbReference>
<dbReference type="SUPFAM" id="SSF55979">
    <property type="entry name" value="DNA clamp"/>
    <property type="match status" value="3"/>
</dbReference>
<dbReference type="EMBL" id="CADCVQ010000171">
    <property type="protein sequence ID" value="CAA9531763.1"/>
    <property type="molecule type" value="Genomic_DNA"/>
</dbReference>
<dbReference type="PANTHER" id="PTHR30478:SF0">
    <property type="entry name" value="BETA SLIDING CLAMP"/>
    <property type="match status" value="1"/>
</dbReference>
<evidence type="ECO:0000256" key="7">
    <source>
        <dbReference type="ARBA" id="ARBA00022932"/>
    </source>
</evidence>
<keyword evidence="8" id="KW-0238">DNA-binding</keyword>
<dbReference type="InterPro" id="IPR022635">
    <property type="entry name" value="DNA_polIII_beta_C"/>
</dbReference>
<evidence type="ECO:0000313" key="13">
    <source>
        <dbReference type="EMBL" id="CAA9531763.1"/>
    </source>
</evidence>
<dbReference type="GO" id="GO:0003887">
    <property type="term" value="F:DNA-directed DNA polymerase activity"/>
    <property type="evidence" value="ECO:0007669"/>
    <property type="project" value="UniProtKB-UniRule"/>
</dbReference>
<dbReference type="GO" id="GO:0003677">
    <property type="term" value="F:DNA binding"/>
    <property type="evidence" value="ECO:0007669"/>
    <property type="project" value="UniProtKB-UniRule"/>
</dbReference>
<dbReference type="InterPro" id="IPR022634">
    <property type="entry name" value="DNA_polIII_beta_N"/>
</dbReference>
<evidence type="ECO:0000256" key="1">
    <source>
        <dbReference type="ARBA" id="ARBA00004496"/>
    </source>
</evidence>
<dbReference type="GO" id="GO:0006271">
    <property type="term" value="P:DNA strand elongation involved in DNA replication"/>
    <property type="evidence" value="ECO:0007669"/>
    <property type="project" value="TreeGrafter"/>
</dbReference>
<dbReference type="Pfam" id="PF02767">
    <property type="entry name" value="DNA_pol3_beta_2"/>
    <property type="match status" value="1"/>
</dbReference>
<evidence type="ECO:0000256" key="2">
    <source>
        <dbReference type="ARBA" id="ARBA00010752"/>
    </source>
</evidence>
<dbReference type="Gene3D" id="3.10.150.10">
    <property type="entry name" value="DNA Polymerase III, subunit A, domain 2"/>
    <property type="match status" value="1"/>
</dbReference>
<evidence type="ECO:0000256" key="5">
    <source>
        <dbReference type="ARBA" id="ARBA00022695"/>
    </source>
</evidence>